<keyword evidence="3" id="KW-1185">Reference proteome</keyword>
<proteinExistence type="predicted"/>
<comment type="caution">
    <text evidence="2">The sequence shown here is derived from an EMBL/GenBank/DDBJ whole genome shotgun (WGS) entry which is preliminary data.</text>
</comment>
<organism evidence="2 3">
    <name type="scientific">Portunus trituberculatus</name>
    <name type="common">Swimming crab</name>
    <name type="synonym">Neptunus trituberculatus</name>
    <dbReference type="NCBI Taxonomy" id="210409"/>
    <lineage>
        <taxon>Eukaryota</taxon>
        <taxon>Metazoa</taxon>
        <taxon>Ecdysozoa</taxon>
        <taxon>Arthropoda</taxon>
        <taxon>Crustacea</taxon>
        <taxon>Multicrustacea</taxon>
        <taxon>Malacostraca</taxon>
        <taxon>Eumalacostraca</taxon>
        <taxon>Eucarida</taxon>
        <taxon>Decapoda</taxon>
        <taxon>Pleocyemata</taxon>
        <taxon>Brachyura</taxon>
        <taxon>Eubrachyura</taxon>
        <taxon>Portunoidea</taxon>
        <taxon>Portunidae</taxon>
        <taxon>Portuninae</taxon>
        <taxon>Portunus</taxon>
    </lineage>
</organism>
<feature type="compositionally biased region" description="Basic and acidic residues" evidence="1">
    <location>
        <begin position="1"/>
        <end position="15"/>
    </location>
</feature>
<feature type="compositionally biased region" description="Polar residues" evidence="1">
    <location>
        <begin position="17"/>
        <end position="26"/>
    </location>
</feature>
<protein>
    <submittedName>
        <fullName evidence="2">Uncharacterized protein</fullName>
    </submittedName>
</protein>
<accession>A0A5B7H020</accession>
<name>A0A5B7H020_PORTR</name>
<evidence type="ECO:0000313" key="2">
    <source>
        <dbReference type="EMBL" id="MPC65941.1"/>
    </source>
</evidence>
<reference evidence="2 3" key="1">
    <citation type="submission" date="2019-05" db="EMBL/GenBank/DDBJ databases">
        <title>Another draft genome of Portunus trituberculatus and its Hox gene families provides insights of decapod evolution.</title>
        <authorList>
            <person name="Jeong J.-H."/>
            <person name="Song I."/>
            <person name="Kim S."/>
            <person name="Choi T."/>
            <person name="Kim D."/>
            <person name="Ryu S."/>
            <person name="Kim W."/>
        </authorList>
    </citation>
    <scope>NUCLEOTIDE SEQUENCE [LARGE SCALE GENOMIC DNA]</scope>
    <source>
        <tissue evidence="2">Muscle</tissue>
    </source>
</reference>
<sequence>MTKTAREPRLAKHPDSVNASQDTTTPPRHHARHLPQTLSRPEANYCISTTPTTTTTTTAAAATPIPVILQRQNV</sequence>
<evidence type="ECO:0000256" key="1">
    <source>
        <dbReference type="SAM" id="MobiDB-lite"/>
    </source>
</evidence>
<dbReference type="AlphaFoldDB" id="A0A5B7H020"/>
<dbReference type="EMBL" id="VSRR010024049">
    <property type="protein sequence ID" value="MPC65941.1"/>
    <property type="molecule type" value="Genomic_DNA"/>
</dbReference>
<dbReference type="Proteomes" id="UP000324222">
    <property type="component" value="Unassembled WGS sequence"/>
</dbReference>
<evidence type="ECO:0000313" key="3">
    <source>
        <dbReference type="Proteomes" id="UP000324222"/>
    </source>
</evidence>
<gene>
    <name evidence="2" type="ORF">E2C01_060079</name>
</gene>
<feature type="region of interest" description="Disordered" evidence="1">
    <location>
        <begin position="1"/>
        <end position="43"/>
    </location>
</feature>